<dbReference type="Proteomes" id="UP001240236">
    <property type="component" value="Unassembled WGS sequence"/>
</dbReference>
<dbReference type="EMBL" id="JAUSUZ010000001">
    <property type="protein sequence ID" value="MDQ0368257.1"/>
    <property type="molecule type" value="Genomic_DNA"/>
</dbReference>
<gene>
    <name evidence="2" type="ORF">J2S42_004926</name>
</gene>
<proteinExistence type="predicted"/>
<organism evidence="2 3">
    <name type="scientific">Catenuloplanes indicus</name>
    <dbReference type="NCBI Taxonomy" id="137267"/>
    <lineage>
        <taxon>Bacteria</taxon>
        <taxon>Bacillati</taxon>
        <taxon>Actinomycetota</taxon>
        <taxon>Actinomycetes</taxon>
        <taxon>Micromonosporales</taxon>
        <taxon>Micromonosporaceae</taxon>
        <taxon>Catenuloplanes</taxon>
    </lineage>
</organism>
<evidence type="ECO:0000313" key="2">
    <source>
        <dbReference type="EMBL" id="MDQ0368257.1"/>
    </source>
</evidence>
<comment type="caution">
    <text evidence="2">The sequence shown here is derived from an EMBL/GenBank/DDBJ whole genome shotgun (WGS) entry which is preliminary data.</text>
</comment>
<accession>A0AAE3W3L0</accession>
<sequence length="75" mass="7796">MNALLNPTQVEIVNTVTERCDSCGAAAKLGVRLSGGGELSFCGHHANRHAGEIAKMANRVLVEAGFAWTGSARTA</sequence>
<dbReference type="InterPro" id="IPR055878">
    <property type="entry name" value="DUF7455"/>
</dbReference>
<dbReference type="RefSeq" id="WP_307242718.1">
    <property type="nucleotide sequence ID" value="NZ_JAUSUZ010000001.1"/>
</dbReference>
<protein>
    <recommendedName>
        <fullName evidence="1">DUF7455 domain-containing protein</fullName>
    </recommendedName>
</protein>
<dbReference type="Pfam" id="PF24254">
    <property type="entry name" value="DUF7455"/>
    <property type="match status" value="1"/>
</dbReference>
<evidence type="ECO:0000313" key="3">
    <source>
        <dbReference type="Proteomes" id="UP001240236"/>
    </source>
</evidence>
<feature type="domain" description="DUF7455" evidence="1">
    <location>
        <begin position="15"/>
        <end position="66"/>
    </location>
</feature>
<name>A0AAE3W3L0_9ACTN</name>
<dbReference type="AlphaFoldDB" id="A0AAE3W3L0"/>
<keyword evidence="3" id="KW-1185">Reference proteome</keyword>
<evidence type="ECO:0000259" key="1">
    <source>
        <dbReference type="Pfam" id="PF24254"/>
    </source>
</evidence>
<reference evidence="2 3" key="1">
    <citation type="submission" date="2023-07" db="EMBL/GenBank/DDBJ databases">
        <title>Sequencing the genomes of 1000 actinobacteria strains.</title>
        <authorList>
            <person name="Klenk H.-P."/>
        </authorList>
    </citation>
    <scope>NUCLEOTIDE SEQUENCE [LARGE SCALE GENOMIC DNA]</scope>
    <source>
        <strain evidence="2 3">DSM 44709</strain>
    </source>
</reference>